<comment type="caution">
    <text evidence="2">The sequence shown here is derived from an EMBL/GenBank/DDBJ whole genome shotgun (WGS) entry which is preliminary data.</text>
</comment>
<dbReference type="Pfam" id="PF01883">
    <property type="entry name" value="FeS_assembly_P"/>
    <property type="match status" value="1"/>
</dbReference>
<gene>
    <name evidence="2" type="ORF">ACFPU1_06560</name>
</gene>
<dbReference type="RefSeq" id="WP_054634882.1">
    <property type="nucleotide sequence ID" value="NZ_JBHSOZ010000003.1"/>
</dbReference>
<dbReference type="PANTHER" id="PTHR42831:SF1">
    <property type="entry name" value="FE-S PROTEIN MATURATION AUXILIARY FACTOR YITW"/>
    <property type="match status" value="1"/>
</dbReference>
<organism evidence="2 3">
    <name type="scientific">Thalassorhabdus alkalitolerans</name>
    <dbReference type="NCBI Taxonomy" id="2282697"/>
    <lineage>
        <taxon>Bacteria</taxon>
        <taxon>Bacillati</taxon>
        <taxon>Bacillota</taxon>
        <taxon>Bacilli</taxon>
        <taxon>Bacillales</taxon>
        <taxon>Bacillaceae</taxon>
        <taxon>Thalassorhabdus</taxon>
    </lineage>
</organism>
<evidence type="ECO:0000313" key="2">
    <source>
        <dbReference type="EMBL" id="MFC5712436.1"/>
    </source>
</evidence>
<keyword evidence="3" id="KW-1185">Reference proteome</keyword>
<evidence type="ECO:0000313" key="3">
    <source>
        <dbReference type="Proteomes" id="UP001596142"/>
    </source>
</evidence>
<dbReference type="InterPro" id="IPR002744">
    <property type="entry name" value="MIP18-like"/>
</dbReference>
<reference evidence="3" key="1">
    <citation type="journal article" date="2019" name="Int. J. Syst. Evol. Microbiol.">
        <title>The Global Catalogue of Microorganisms (GCM) 10K type strain sequencing project: providing services to taxonomists for standard genome sequencing and annotation.</title>
        <authorList>
            <consortium name="The Broad Institute Genomics Platform"/>
            <consortium name="The Broad Institute Genome Sequencing Center for Infectious Disease"/>
            <person name="Wu L."/>
            <person name="Ma J."/>
        </authorList>
    </citation>
    <scope>NUCLEOTIDE SEQUENCE [LARGE SCALE GENOMIC DNA]</scope>
    <source>
        <strain evidence="3">CECT 7184</strain>
    </source>
</reference>
<feature type="domain" description="MIP18 family-like" evidence="1">
    <location>
        <begin position="10"/>
        <end position="78"/>
    </location>
</feature>
<dbReference type="InterPro" id="IPR034904">
    <property type="entry name" value="FSCA_dom_sf"/>
</dbReference>
<dbReference type="Gene3D" id="3.30.300.130">
    <property type="entry name" value="Fe-S cluster assembly (FSCA)"/>
    <property type="match status" value="1"/>
</dbReference>
<protein>
    <submittedName>
        <fullName evidence="2">Metal-sulfur cluster assembly factor</fullName>
    </submittedName>
</protein>
<accession>A0ABW0YL81</accession>
<proteinExistence type="predicted"/>
<name>A0ABW0YL81_9BACI</name>
<dbReference type="PANTHER" id="PTHR42831">
    <property type="entry name" value="FE-S PROTEIN MATURATION AUXILIARY FACTOR YITW"/>
    <property type="match status" value="1"/>
</dbReference>
<dbReference type="EMBL" id="JBHSOZ010000003">
    <property type="protein sequence ID" value="MFC5712436.1"/>
    <property type="molecule type" value="Genomic_DNA"/>
</dbReference>
<dbReference type="SUPFAM" id="SSF117916">
    <property type="entry name" value="Fe-S cluster assembly (FSCA) domain-like"/>
    <property type="match status" value="1"/>
</dbReference>
<dbReference type="InterPro" id="IPR052339">
    <property type="entry name" value="Fe-S_Maturation_MIP18"/>
</dbReference>
<sequence>MSEEKQEMIDRVYGELENVEDPELGVDIVNLGLIYGVDIDDSKNVKVEMTLTSMGCPLAGTIVNDIQNALSDLKEFGEINEVDVNIVWDPPWDKSKMSRYAKIALGVHEGPEDRA</sequence>
<dbReference type="Proteomes" id="UP001596142">
    <property type="component" value="Unassembled WGS sequence"/>
</dbReference>
<evidence type="ECO:0000259" key="1">
    <source>
        <dbReference type="Pfam" id="PF01883"/>
    </source>
</evidence>